<proteinExistence type="predicted"/>
<dbReference type="AlphaFoldDB" id="A0A0G2ABR9"/>
<evidence type="ECO:0000313" key="1">
    <source>
        <dbReference type="EMBL" id="KKW29844.1"/>
    </source>
</evidence>
<comment type="caution">
    <text evidence="1">The sequence shown here is derived from an EMBL/GenBank/DDBJ whole genome shotgun (WGS) entry which is preliminary data.</text>
</comment>
<evidence type="ECO:0000313" key="2">
    <source>
        <dbReference type="Proteomes" id="UP000034846"/>
    </source>
</evidence>
<name>A0A0G2ABR9_9BACT</name>
<accession>A0A0G2ABR9</accession>
<sequence>MASILTQNPPFRTGFVAWVVPVSRILSSQRISLRIAPTGTAISLAAVLLRRSWNVLRSYCERPILLLHQNGFATSPCRQGTRDVAGGRLTAGDLISLFTFHPALASRTSIVSVVLSLGLESPRCSMLAANIEKRSYTWSPLATFFGIVHCCTKGVRTFLPNRSSVRSEVG</sequence>
<dbReference type="Proteomes" id="UP000034846">
    <property type="component" value="Unassembled WGS sequence"/>
</dbReference>
<dbReference type="EMBL" id="LCRD01000031">
    <property type="protein sequence ID" value="KKW29844.1"/>
    <property type="molecule type" value="Genomic_DNA"/>
</dbReference>
<gene>
    <name evidence="1" type="ORF">UY72_C0031G0006</name>
</gene>
<organism evidence="1 2">
    <name type="scientific">Candidatus Uhrbacteria bacterium GW2011_GWD2_52_7</name>
    <dbReference type="NCBI Taxonomy" id="1618989"/>
    <lineage>
        <taxon>Bacteria</taxon>
        <taxon>Candidatus Uhriibacteriota</taxon>
    </lineage>
</organism>
<reference evidence="1 2" key="1">
    <citation type="journal article" date="2015" name="Nature">
        <title>rRNA introns, odd ribosomes, and small enigmatic genomes across a large radiation of phyla.</title>
        <authorList>
            <person name="Brown C.T."/>
            <person name="Hug L.A."/>
            <person name="Thomas B.C."/>
            <person name="Sharon I."/>
            <person name="Castelle C.J."/>
            <person name="Singh A."/>
            <person name="Wilkins M.J."/>
            <person name="Williams K.H."/>
            <person name="Banfield J.F."/>
        </authorList>
    </citation>
    <scope>NUCLEOTIDE SEQUENCE [LARGE SCALE GENOMIC DNA]</scope>
</reference>
<protein>
    <submittedName>
        <fullName evidence="1">Uncharacterized protein</fullName>
    </submittedName>
</protein>